<organism evidence="7 8">
    <name type="scientific">Paraburkholderia acidiphila</name>
    <dbReference type="NCBI Taxonomy" id="2571747"/>
    <lineage>
        <taxon>Bacteria</taxon>
        <taxon>Pseudomonadati</taxon>
        <taxon>Pseudomonadota</taxon>
        <taxon>Betaproteobacteria</taxon>
        <taxon>Burkholderiales</taxon>
        <taxon>Burkholderiaceae</taxon>
        <taxon>Paraburkholderia</taxon>
    </lineage>
</organism>
<feature type="transmembrane region" description="Helical" evidence="5">
    <location>
        <begin position="324"/>
        <end position="341"/>
    </location>
</feature>
<feature type="transmembrane region" description="Helical" evidence="5">
    <location>
        <begin position="179"/>
        <end position="200"/>
    </location>
</feature>
<evidence type="ECO:0000256" key="2">
    <source>
        <dbReference type="ARBA" id="ARBA00022692"/>
    </source>
</evidence>
<evidence type="ECO:0000313" key="8">
    <source>
        <dbReference type="Proteomes" id="UP000434209"/>
    </source>
</evidence>
<feature type="transmembrane region" description="Helical" evidence="5">
    <location>
        <begin position="118"/>
        <end position="137"/>
    </location>
</feature>
<feature type="transmembrane region" description="Helical" evidence="5">
    <location>
        <begin position="347"/>
        <end position="368"/>
    </location>
</feature>
<evidence type="ECO:0000256" key="3">
    <source>
        <dbReference type="ARBA" id="ARBA00022989"/>
    </source>
</evidence>
<feature type="transmembrane region" description="Helical" evidence="5">
    <location>
        <begin position="87"/>
        <end position="106"/>
    </location>
</feature>
<dbReference type="PANTHER" id="PTHR23508">
    <property type="entry name" value="CARBOXYLIC ACID TRANSPORTER PROTEIN HOMOLOG"/>
    <property type="match status" value="1"/>
</dbReference>
<proteinExistence type="predicted"/>
<dbReference type="SUPFAM" id="SSF103473">
    <property type="entry name" value="MFS general substrate transporter"/>
    <property type="match status" value="1"/>
</dbReference>
<evidence type="ECO:0000259" key="6">
    <source>
        <dbReference type="PROSITE" id="PS50850"/>
    </source>
</evidence>
<gene>
    <name evidence="7" type="ORF">FAZ97_28955</name>
</gene>
<dbReference type="AlphaFoldDB" id="A0A7Z2GCG7"/>
<keyword evidence="4 5" id="KW-0472">Membrane</keyword>
<dbReference type="Pfam" id="PF07690">
    <property type="entry name" value="MFS_1"/>
    <property type="match status" value="1"/>
</dbReference>
<evidence type="ECO:0000256" key="4">
    <source>
        <dbReference type="ARBA" id="ARBA00023136"/>
    </source>
</evidence>
<feature type="transmembrane region" description="Helical" evidence="5">
    <location>
        <begin position="414"/>
        <end position="436"/>
    </location>
</feature>
<dbReference type="PROSITE" id="PS50850">
    <property type="entry name" value="MFS"/>
    <property type="match status" value="1"/>
</dbReference>
<protein>
    <submittedName>
        <fullName evidence="7">MFS transporter</fullName>
    </submittedName>
</protein>
<keyword evidence="3 5" id="KW-1133">Transmembrane helix</keyword>
<accession>A0A7Z2GCG7</accession>
<feature type="domain" description="Major facilitator superfamily (MFS) profile" evidence="6">
    <location>
        <begin position="52"/>
        <end position="439"/>
    </location>
</feature>
<comment type="subcellular location">
    <subcellularLocation>
        <location evidence="1">Membrane</location>
        <topology evidence="1">Multi-pass membrane protein</topology>
    </subcellularLocation>
</comment>
<dbReference type="InterPro" id="IPR005829">
    <property type="entry name" value="Sugar_transporter_CS"/>
</dbReference>
<dbReference type="KEGG" id="pacp:FAZ97_28955"/>
<dbReference type="InterPro" id="IPR020846">
    <property type="entry name" value="MFS_dom"/>
</dbReference>
<feature type="transmembrane region" description="Helical" evidence="5">
    <location>
        <begin position="143"/>
        <end position="167"/>
    </location>
</feature>
<feature type="transmembrane region" description="Helical" evidence="5">
    <location>
        <begin position="380"/>
        <end position="408"/>
    </location>
</feature>
<evidence type="ECO:0000256" key="5">
    <source>
        <dbReference type="SAM" id="Phobius"/>
    </source>
</evidence>
<dbReference type="Proteomes" id="UP000434209">
    <property type="component" value="Chromosome 3"/>
</dbReference>
<dbReference type="GO" id="GO:0046943">
    <property type="term" value="F:carboxylic acid transmembrane transporter activity"/>
    <property type="evidence" value="ECO:0007669"/>
    <property type="project" value="TreeGrafter"/>
</dbReference>
<reference evidence="7 8" key="1">
    <citation type="submission" date="2019-12" db="EMBL/GenBank/DDBJ databases">
        <title>Paraburkholderia acidiphila 7Q-K02 sp. nov and Paraburkholderia acidisoli DHF22 sp. nov., two strains isolated from forest soil.</title>
        <authorList>
            <person name="Gao Z."/>
            <person name="Qiu L."/>
        </authorList>
    </citation>
    <scope>NUCLEOTIDE SEQUENCE [LARGE SCALE GENOMIC DNA]</scope>
    <source>
        <strain evidence="7 8">7Q-K02</strain>
    </source>
</reference>
<feature type="transmembrane region" description="Helical" evidence="5">
    <location>
        <begin position="259"/>
        <end position="284"/>
    </location>
</feature>
<sequence length="455" mass="48160">MGEVSYDLARSSINEATFAIRTRNIIKETNVTRHAPSHDSHEPHDLKNERRTLILLAIGFGLVGLDRWMIAPLFPHMMKDLNLSYQQLGQLIGILSIAWGVFSILMGRLSDSIGRRKIMIAAMVMFSLLSSFSGFATGFASLLLIRALMGIAEGAFTPTSVASVGEASHPSRRGRNQGLQLSMFALMGLGLAPIIATQLLRVVPSWHWVFAVSAVPGLIVALLIATMLRDAPQVKPAHTKVAHATSGPRWSALFGSRNVVLAMLATLCAMAGIFVIGAMVPNYLVDYLHLDTSQMGFVVSAIGFGGFLGEFGLASLSDVAGRRLTSVVSFAGAAISLYVFARIGANPWMLFAVLFVVSFFALGMLGVLTGPIATEAAPVGLVASAIGITSGAGEIFGGGIAPAIAGYIAQHNGIQFTLQFALGGLICGVFVSMFLIETAPRALARRSSPVALQSD</sequence>
<dbReference type="Gene3D" id="1.20.1250.20">
    <property type="entry name" value="MFS general substrate transporter like domains"/>
    <property type="match status" value="2"/>
</dbReference>
<evidence type="ECO:0000256" key="1">
    <source>
        <dbReference type="ARBA" id="ARBA00004141"/>
    </source>
</evidence>
<dbReference type="GO" id="GO:0005886">
    <property type="term" value="C:plasma membrane"/>
    <property type="evidence" value="ECO:0007669"/>
    <property type="project" value="TreeGrafter"/>
</dbReference>
<feature type="transmembrane region" description="Helical" evidence="5">
    <location>
        <begin position="296"/>
        <end position="317"/>
    </location>
</feature>
<dbReference type="InterPro" id="IPR011701">
    <property type="entry name" value="MFS"/>
</dbReference>
<keyword evidence="8" id="KW-1185">Reference proteome</keyword>
<dbReference type="PROSITE" id="PS00216">
    <property type="entry name" value="SUGAR_TRANSPORT_1"/>
    <property type="match status" value="1"/>
</dbReference>
<dbReference type="PANTHER" id="PTHR23508:SF10">
    <property type="entry name" value="CARBOXYLIC ACID TRANSPORTER PROTEIN HOMOLOG"/>
    <property type="match status" value="1"/>
</dbReference>
<name>A0A7Z2GCG7_9BURK</name>
<dbReference type="OrthoDB" id="9810492at2"/>
<dbReference type="InterPro" id="IPR036259">
    <property type="entry name" value="MFS_trans_sf"/>
</dbReference>
<evidence type="ECO:0000313" key="7">
    <source>
        <dbReference type="EMBL" id="QGZ58975.1"/>
    </source>
</evidence>
<feature type="transmembrane region" description="Helical" evidence="5">
    <location>
        <begin position="206"/>
        <end position="228"/>
    </location>
</feature>
<feature type="transmembrane region" description="Helical" evidence="5">
    <location>
        <begin position="53"/>
        <end position="75"/>
    </location>
</feature>
<dbReference type="EMBL" id="CP046911">
    <property type="protein sequence ID" value="QGZ58975.1"/>
    <property type="molecule type" value="Genomic_DNA"/>
</dbReference>
<keyword evidence="2 5" id="KW-0812">Transmembrane</keyword>